<keyword evidence="5" id="KW-0106">Calcium</keyword>
<dbReference type="InterPro" id="IPR000734">
    <property type="entry name" value="TAG_lipase"/>
</dbReference>
<keyword evidence="5" id="KW-0479">Metal-binding</keyword>
<dbReference type="AlphaFoldDB" id="A0A8X6IKT9"/>
<evidence type="ECO:0000256" key="4">
    <source>
        <dbReference type="ARBA" id="ARBA00023157"/>
    </source>
</evidence>
<dbReference type="GO" id="GO:0004806">
    <property type="term" value="F:triacylglycerol lipase activity"/>
    <property type="evidence" value="ECO:0007669"/>
    <property type="project" value="InterPro"/>
</dbReference>
<comment type="caution">
    <text evidence="9">The sequence shown here is derived from an EMBL/GenBank/DDBJ whole genome shotgun (WGS) entry which is preliminary data.</text>
</comment>
<feature type="binding site" evidence="5">
    <location>
        <position position="248"/>
    </location>
    <ligand>
        <name>Ca(2+)</name>
        <dbReference type="ChEBI" id="CHEBI:29108"/>
    </ligand>
</feature>
<dbReference type="InterPro" id="IPR033906">
    <property type="entry name" value="Lipase_N"/>
</dbReference>
<dbReference type="PANTHER" id="PTHR11610:SF173">
    <property type="entry name" value="LIPASE DOMAIN-CONTAINING PROTEIN-RELATED"/>
    <property type="match status" value="1"/>
</dbReference>
<feature type="chain" id="PRO_5036471421" evidence="7">
    <location>
        <begin position="18"/>
        <end position="542"/>
    </location>
</feature>
<evidence type="ECO:0000313" key="9">
    <source>
        <dbReference type="EMBL" id="GFQ79005.1"/>
    </source>
</evidence>
<feature type="signal peptide" evidence="7">
    <location>
        <begin position="1"/>
        <end position="17"/>
    </location>
</feature>
<dbReference type="InterPro" id="IPR029058">
    <property type="entry name" value="AB_hydrolase_fold"/>
</dbReference>
<keyword evidence="10" id="KW-1185">Reference proteome</keyword>
<evidence type="ECO:0000256" key="3">
    <source>
        <dbReference type="ARBA" id="ARBA00022525"/>
    </source>
</evidence>
<organism evidence="9 10">
    <name type="scientific">Trichonephila clavata</name>
    <name type="common">Joro spider</name>
    <name type="synonym">Nephila clavata</name>
    <dbReference type="NCBI Taxonomy" id="2740835"/>
    <lineage>
        <taxon>Eukaryota</taxon>
        <taxon>Metazoa</taxon>
        <taxon>Ecdysozoa</taxon>
        <taxon>Arthropoda</taxon>
        <taxon>Chelicerata</taxon>
        <taxon>Arachnida</taxon>
        <taxon>Araneae</taxon>
        <taxon>Araneomorphae</taxon>
        <taxon>Entelegynae</taxon>
        <taxon>Araneoidea</taxon>
        <taxon>Nephilidae</taxon>
        <taxon>Trichonephila</taxon>
    </lineage>
</organism>
<dbReference type="InterPro" id="IPR002331">
    <property type="entry name" value="Lipase_panc"/>
</dbReference>
<feature type="domain" description="Lipase" evidence="8">
    <location>
        <begin position="55"/>
        <end position="374"/>
    </location>
</feature>
<reference evidence="9" key="1">
    <citation type="submission" date="2020-07" db="EMBL/GenBank/DDBJ databases">
        <title>Multicomponent nature underlies the extraordinary mechanical properties of spider dragline silk.</title>
        <authorList>
            <person name="Kono N."/>
            <person name="Nakamura H."/>
            <person name="Mori M."/>
            <person name="Yoshida Y."/>
            <person name="Ohtoshi R."/>
            <person name="Malay A.D."/>
            <person name="Moran D.A.P."/>
            <person name="Tomita M."/>
            <person name="Numata K."/>
            <person name="Arakawa K."/>
        </authorList>
    </citation>
    <scope>NUCLEOTIDE SEQUENCE</scope>
</reference>
<dbReference type="PIRSF" id="PIRSF000865">
    <property type="entry name" value="Lipoprotein_lipase_LIPH"/>
    <property type="match status" value="1"/>
</dbReference>
<feature type="binding site" evidence="5">
    <location>
        <position position="251"/>
    </location>
    <ligand>
        <name>Ca(2+)</name>
        <dbReference type="ChEBI" id="CHEBI:29108"/>
    </ligand>
</feature>
<evidence type="ECO:0000256" key="5">
    <source>
        <dbReference type="PIRSR" id="PIRSR000865-2"/>
    </source>
</evidence>
<dbReference type="GO" id="GO:0005615">
    <property type="term" value="C:extracellular space"/>
    <property type="evidence" value="ECO:0007669"/>
    <property type="project" value="TreeGrafter"/>
</dbReference>
<feature type="binding site" evidence="5">
    <location>
        <position position="243"/>
    </location>
    <ligand>
        <name>Ca(2+)</name>
        <dbReference type="ChEBI" id="CHEBI:29108"/>
    </ligand>
</feature>
<sequence>MKSVLLVLSLLGSVALSAEYAEFYTGYDDFDLVHDLGSAGQCQEGLWHLTKLGDEVCIKELGCFKLSKDFYHPQYRPCNVLPEPRSLINTRFVLFTRNNVHQGRFINADNETSIRESGFNANHTTRVIVHGYQENPLHDAWVLIMMKEFLNQNDTNVIVVDWSKGSQEPYIQAVANARIVGAEIARMVNALKKFGNLTTSMLHIVGHGLGAHVAGYAGQSILPMVQRITGLDPAYKFFCNMPENVRLDSRDAEFVDIIHTELKEYDSGHGGCHKLGHVDFFPNDQTVATHPYHEVVGDHQKAASLFISTIRNRTCKMIGYWCRSYKAFLRGECGDCGSDGSQCALMGFQADQYEPFKNSNFSSMYLVTGSYPNFCVYEYRLRMLLENTDPGLEMHTKTGNLLLLLRGERKPLFVPLRSLKETHILEQFLSSLTELSLNCSLIRFRFFSMHSGKEYTFLVTSSVNIGEIQNVTVRWQEQGVYDERWHSGEAVWFFQNSNVNIERINVTRLNFEPSEEMRGPTETSFCQDGSENGWTLYFPNCN</sequence>
<evidence type="ECO:0000256" key="1">
    <source>
        <dbReference type="ARBA" id="ARBA00004613"/>
    </source>
</evidence>
<dbReference type="PANTHER" id="PTHR11610">
    <property type="entry name" value="LIPASE"/>
    <property type="match status" value="1"/>
</dbReference>
<dbReference type="GO" id="GO:0046872">
    <property type="term" value="F:metal ion binding"/>
    <property type="evidence" value="ECO:0007669"/>
    <property type="project" value="UniProtKB-KW"/>
</dbReference>
<evidence type="ECO:0000313" key="10">
    <source>
        <dbReference type="Proteomes" id="UP000887116"/>
    </source>
</evidence>
<keyword evidence="3" id="KW-0964">Secreted</keyword>
<evidence type="ECO:0000259" key="8">
    <source>
        <dbReference type="Pfam" id="PF00151"/>
    </source>
</evidence>
<dbReference type="CDD" id="cd00707">
    <property type="entry name" value="Pancreat_lipase_like"/>
    <property type="match status" value="1"/>
</dbReference>
<dbReference type="EMBL" id="BMAO01021991">
    <property type="protein sequence ID" value="GFQ79005.1"/>
    <property type="molecule type" value="Genomic_DNA"/>
</dbReference>
<name>A0A8X6IKT9_TRICU</name>
<comment type="similarity">
    <text evidence="2 6">Belongs to the AB hydrolase superfamily. Lipase family.</text>
</comment>
<feature type="binding site" evidence="5">
    <location>
        <position position="246"/>
    </location>
    <ligand>
        <name>Ca(2+)</name>
        <dbReference type="ChEBI" id="CHEBI:29108"/>
    </ligand>
</feature>
<dbReference type="PRINTS" id="PR00823">
    <property type="entry name" value="PANCLIPASE"/>
</dbReference>
<dbReference type="InterPro" id="IPR016272">
    <property type="entry name" value="Lipase_LIPH"/>
</dbReference>
<evidence type="ECO:0000256" key="6">
    <source>
        <dbReference type="RuleBase" id="RU004262"/>
    </source>
</evidence>
<dbReference type="OrthoDB" id="6414450at2759"/>
<gene>
    <name evidence="9" type="primary">PNLIPRP2</name>
    <name evidence="9" type="ORF">TNCT_28421</name>
</gene>
<dbReference type="GO" id="GO:0016042">
    <property type="term" value="P:lipid catabolic process"/>
    <property type="evidence" value="ECO:0007669"/>
    <property type="project" value="TreeGrafter"/>
</dbReference>
<dbReference type="InterPro" id="IPR013818">
    <property type="entry name" value="Lipase"/>
</dbReference>
<keyword evidence="7" id="KW-0732">Signal</keyword>
<dbReference type="Pfam" id="PF00151">
    <property type="entry name" value="Lipase"/>
    <property type="match status" value="1"/>
</dbReference>
<evidence type="ECO:0000256" key="7">
    <source>
        <dbReference type="SAM" id="SignalP"/>
    </source>
</evidence>
<keyword evidence="4" id="KW-1015">Disulfide bond</keyword>
<protein>
    <submittedName>
        <fullName evidence="9">Pancreatic lipase-related protein 2</fullName>
    </submittedName>
</protein>
<dbReference type="SUPFAM" id="SSF53474">
    <property type="entry name" value="alpha/beta-Hydrolases"/>
    <property type="match status" value="1"/>
</dbReference>
<dbReference type="Gene3D" id="2.60.60.20">
    <property type="entry name" value="PLAT/LH2 domain"/>
    <property type="match status" value="1"/>
</dbReference>
<accession>A0A8X6IKT9</accession>
<comment type="subcellular location">
    <subcellularLocation>
        <location evidence="1">Secreted</location>
    </subcellularLocation>
</comment>
<dbReference type="Proteomes" id="UP000887116">
    <property type="component" value="Unassembled WGS sequence"/>
</dbReference>
<evidence type="ECO:0000256" key="2">
    <source>
        <dbReference type="ARBA" id="ARBA00010701"/>
    </source>
</evidence>
<dbReference type="PRINTS" id="PR00821">
    <property type="entry name" value="TAGLIPASE"/>
</dbReference>
<dbReference type="Gene3D" id="3.40.50.1820">
    <property type="entry name" value="alpha/beta hydrolase"/>
    <property type="match status" value="1"/>
</dbReference>
<proteinExistence type="inferred from homology"/>